<dbReference type="OrthoDB" id="995082at2"/>
<reference evidence="2 3" key="1">
    <citation type="submission" date="2018-08" db="EMBL/GenBank/DDBJ databases">
        <title>Genomic Encyclopedia of Archaeal and Bacterial Type Strains, Phase II (KMG-II): from individual species to whole genera.</title>
        <authorList>
            <person name="Goeker M."/>
        </authorList>
    </citation>
    <scope>NUCLEOTIDE SEQUENCE [LARGE SCALE GENOMIC DNA]</scope>
    <source>
        <strain evidence="2 3">ATCC 27112</strain>
    </source>
</reference>
<dbReference type="Proteomes" id="UP000266506">
    <property type="component" value="Unassembled WGS sequence"/>
</dbReference>
<evidence type="ECO:0000313" key="2">
    <source>
        <dbReference type="EMBL" id="RIA78012.1"/>
    </source>
</evidence>
<evidence type="ECO:0000256" key="1">
    <source>
        <dbReference type="SAM" id="Phobius"/>
    </source>
</evidence>
<feature type="transmembrane region" description="Helical" evidence="1">
    <location>
        <begin position="243"/>
        <end position="268"/>
    </location>
</feature>
<feature type="transmembrane region" description="Helical" evidence="1">
    <location>
        <begin position="110"/>
        <end position="126"/>
    </location>
</feature>
<dbReference type="InParanoid" id="A0A397RXM1"/>
<dbReference type="RefSeq" id="WP_119015757.1">
    <property type="nucleotide sequence ID" value="NZ_QXEV01000004.1"/>
</dbReference>
<keyword evidence="1" id="KW-0812">Transmembrane</keyword>
<evidence type="ECO:0000313" key="3">
    <source>
        <dbReference type="Proteomes" id="UP000266506"/>
    </source>
</evidence>
<feature type="transmembrane region" description="Helical" evidence="1">
    <location>
        <begin position="489"/>
        <end position="507"/>
    </location>
</feature>
<keyword evidence="1" id="KW-0472">Membrane</keyword>
<feature type="transmembrane region" description="Helical" evidence="1">
    <location>
        <begin position="514"/>
        <end position="533"/>
    </location>
</feature>
<dbReference type="AlphaFoldDB" id="A0A397RXM1"/>
<feature type="transmembrane region" description="Helical" evidence="1">
    <location>
        <begin position="398"/>
        <end position="415"/>
    </location>
</feature>
<organism evidence="2 3">
    <name type="scientific">Anaeroplasma bactoclasticum</name>
    <dbReference type="NCBI Taxonomy" id="2088"/>
    <lineage>
        <taxon>Bacteria</taxon>
        <taxon>Bacillati</taxon>
        <taxon>Mycoplasmatota</taxon>
        <taxon>Mollicutes</taxon>
        <taxon>Anaeroplasmatales</taxon>
        <taxon>Anaeroplasmataceae</taxon>
        <taxon>Anaeroplasma</taxon>
    </lineage>
</organism>
<feature type="transmembrane region" description="Helical" evidence="1">
    <location>
        <begin position="370"/>
        <end position="386"/>
    </location>
</feature>
<feature type="transmembrane region" description="Helical" evidence="1">
    <location>
        <begin position="161"/>
        <end position="180"/>
    </location>
</feature>
<accession>A0A397RXM1</accession>
<feature type="transmembrane region" description="Helical" evidence="1">
    <location>
        <begin position="21"/>
        <end position="40"/>
    </location>
</feature>
<gene>
    <name evidence="2" type="ORF">EI71_00589</name>
</gene>
<feature type="transmembrane region" description="Helical" evidence="1">
    <location>
        <begin position="86"/>
        <end position="104"/>
    </location>
</feature>
<feature type="transmembrane region" description="Helical" evidence="1">
    <location>
        <begin position="458"/>
        <end position="477"/>
    </location>
</feature>
<feature type="transmembrane region" description="Helical" evidence="1">
    <location>
        <begin position="138"/>
        <end position="155"/>
    </location>
</feature>
<feature type="transmembrane region" description="Helical" evidence="1">
    <location>
        <begin position="421"/>
        <end position="438"/>
    </location>
</feature>
<keyword evidence="3" id="KW-1185">Reference proteome</keyword>
<feature type="transmembrane region" description="Helical" evidence="1">
    <location>
        <begin position="792"/>
        <end position="811"/>
    </location>
</feature>
<sequence length="827" mass="94363">MVISLKQISLKEDILYRFIPYIIIFLASIFGGIVLFYNGFPRGDDVAYHFSNIYDMYLDLKSGSIASISDTLACGFGFGKNLFYSPLVHLSTAVLAIILEPFGVSLLNALKFNLFISIFISGIFMYRFSMHISKNKKIISLIAALIYVLYPYRYFDMLCRVALAEAYAFLFFPLFFMGLYDFIHIEDRNTGGMIPCLEIILGGSLLFLTHNISAIYAYFFGIIYLLFHLKKIYYLFKYDKTLILYAVVSAILLLGIASKTLFSAYSLYQTNLYNVSHEVRMWTNAEYLAKRNDFEWYSGLLNLEYLTGRNCGINIKTASLDALYFSISTLGIVFLDYFIAKIKYTKYFHSILACLVGLALAFIFQLRTEVVLGIVLFLVTYLFYSYKEGIEKLDLKALLAFFGIATVFFIVSMVAYKTALYGVLILASVLYAISYTVLHKKKKCAKIYKESNMDLYYLVFAHIVTIILIVGGGIWYIMPSTLRSIQFPWRLFGFLAFFTSILTVEILKNVKSKYFTFGALAGAAFLMVVSEAIPEKTLVYNSNKNDPKATGWLYAIDDSMYTDSGAIGACREYFPQIYYYNETYQSSYNNSLYKKVKNYLMNPSLYKMPTPIILEGEANVALDGILDKEIVYILDVKEDNSLVQLPISYSSDYIVDLMDNNGNKVDVIVISREQKVSFHINKGTYKVRYQYSYNLASNIKPVVLEGEGNILLNRNQAPQIEMDLDIVMEDTLIQLPLIYYPGYVISLENSNGDIVKIDAINVDGLVSFRVNKGTYKATSYYEGTKLMNIGNLYQRLAIPLTLGFASLGLFFDNKKRIRKENVLYIEK</sequence>
<protein>
    <recommendedName>
        <fullName evidence="4">Membrane protein YfhO</fullName>
    </recommendedName>
</protein>
<name>A0A397RXM1_9MOLU</name>
<feature type="transmembrane region" description="Helical" evidence="1">
    <location>
        <begin position="347"/>
        <end position="364"/>
    </location>
</feature>
<feature type="transmembrane region" description="Helical" evidence="1">
    <location>
        <begin position="322"/>
        <end position="340"/>
    </location>
</feature>
<keyword evidence="1" id="KW-1133">Transmembrane helix</keyword>
<feature type="transmembrane region" description="Helical" evidence="1">
    <location>
        <begin position="215"/>
        <end position="236"/>
    </location>
</feature>
<comment type="caution">
    <text evidence="2">The sequence shown here is derived from an EMBL/GenBank/DDBJ whole genome shotgun (WGS) entry which is preliminary data.</text>
</comment>
<dbReference type="EMBL" id="QXEV01000004">
    <property type="protein sequence ID" value="RIA78012.1"/>
    <property type="molecule type" value="Genomic_DNA"/>
</dbReference>
<evidence type="ECO:0008006" key="4">
    <source>
        <dbReference type="Google" id="ProtNLM"/>
    </source>
</evidence>
<proteinExistence type="predicted"/>